<evidence type="ECO:0000313" key="2">
    <source>
        <dbReference type="WBParaSite" id="JU765_v2.g5398.t1"/>
    </source>
</evidence>
<name>A0AC34RCT3_9BILA</name>
<sequence length="57" mass="6330">VAAKFFANKFACGCSVSGPDELTIQGDFTDQLFDVIPEKWKQIDEDYIEDLGDEKAA</sequence>
<proteinExistence type="predicted"/>
<evidence type="ECO:0000313" key="1">
    <source>
        <dbReference type="Proteomes" id="UP000887576"/>
    </source>
</evidence>
<accession>A0AC34RCT3</accession>
<reference evidence="2" key="1">
    <citation type="submission" date="2022-11" db="UniProtKB">
        <authorList>
            <consortium name="WormBaseParasite"/>
        </authorList>
    </citation>
    <scope>IDENTIFICATION</scope>
</reference>
<organism evidence="1 2">
    <name type="scientific">Panagrolaimus sp. JU765</name>
    <dbReference type="NCBI Taxonomy" id="591449"/>
    <lineage>
        <taxon>Eukaryota</taxon>
        <taxon>Metazoa</taxon>
        <taxon>Ecdysozoa</taxon>
        <taxon>Nematoda</taxon>
        <taxon>Chromadorea</taxon>
        <taxon>Rhabditida</taxon>
        <taxon>Tylenchina</taxon>
        <taxon>Panagrolaimomorpha</taxon>
        <taxon>Panagrolaimoidea</taxon>
        <taxon>Panagrolaimidae</taxon>
        <taxon>Panagrolaimus</taxon>
    </lineage>
</organism>
<dbReference type="WBParaSite" id="JU765_v2.g5398.t1">
    <property type="protein sequence ID" value="JU765_v2.g5398.t1"/>
    <property type="gene ID" value="JU765_v2.g5398"/>
</dbReference>
<dbReference type="Proteomes" id="UP000887576">
    <property type="component" value="Unplaced"/>
</dbReference>
<protein>
    <submittedName>
        <fullName evidence="2">SUI1 domain-containing protein</fullName>
    </submittedName>
</protein>